<dbReference type="InterPro" id="IPR029470">
    <property type="entry name" value="PDDEXK_4"/>
</dbReference>
<protein>
    <recommendedName>
        <fullName evidence="3">PD-(D/E)XK nuclease superfamily protein</fullName>
    </recommendedName>
</protein>
<dbReference type="EMBL" id="AP024329">
    <property type="protein sequence ID" value="BCQ36601.1"/>
    <property type="molecule type" value="Genomic_DNA"/>
</dbReference>
<proteinExistence type="predicted"/>
<sequence length="425" mass="48398">MDATTQEAVETFLGDNKLSELCEVVKIGDDLLDVINLSENQHSDLLAWMFDPREGHGQGDQIIRDLLLAASNTITAGYPLDGRSTTSRFFTEWTPSRIRSASFGSVFTARELGMNASERVDLFVIDPTHKFVLLIENKAGTAHSEKQLDGYRKSWQESVAKKAHLKDYSCVLIALDRAFETDVEDHPSNGYWLHMGYDWLKPSADRAVLQLERGNLAARLVVSYCTRQSNWESPVEKRAIALAAGLHETHANALKSLLGNSTGRLERNWFNTHTAPETLFLLQNKAVFSLLRQTQGMASLKETLATKIPLLHRDNIYTTRTRIDVRPPGWEKYTGEELYWPVFFRIRYSDHTQTKYDLALVLDVNSANSEAEGEELRESLQKFDRRFDTHLSRIRRRVVLAEKTDRAELVQTLEASVRRLLSVTK</sequence>
<dbReference type="Proteomes" id="UP000677515">
    <property type="component" value="Chromosome"/>
</dbReference>
<organism evidence="1 2">
    <name type="scientific">Erwinia rhapontici</name>
    <name type="common">Pectobacterium rhapontici</name>
    <dbReference type="NCBI Taxonomy" id="55212"/>
    <lineage>
        <taxon>Bacteria</taxon>
        <taxon>Pseudomonadati</taxon>
        <taxon>Pseudomonadota</taxon>
        <taxon>Gammaproteobacteria</taxon>
        <taxon>Enterobacterales</taxon>
        <taxon>Erwiniaceae</taxon>
        <taxon>Erwinia</taxon>
    </lineage>
</organism>
<evidence type="ECO:0008006" key="3">
    <source>
        <dbReference type="Google" id="ProtNLM"/>
    </source>
</evidence>
<gene>
    <name evidence="1" type="ORF">ERHA53_39440</name>
</gene>
<evidence type="ECO:0000313" key="2">
    <source>
        <dbReference type="Proteomes" id="UP000677515"/>
    </source>
</evidence>
<accession>A0ABM7N5B6</accession>
<dbReference type="RefSeq" id="WP_171149241.1">
    <property type="nucleotide sequence ID" value="NZ_AP024329.1"/>
</dbReference>
<keyword evidence="2" id="KW-1185">Reference proteome</keyword>
<evidence type="ECO:0000313" key="1">
    <source>
        <dbReference type="EMBL" id="BCQ36601.1"/>
    </source>
</evidence>
<name>A0ABM7N5B6_ERWRD</name>
<dbReference type="Pfam" id="PF14281">
    <property type="entry name" value="PDDEXK_4"/>
    <property type="match status" value="1"/>
</dbReference>
<reference evidence="1 2" key="1">
    <citation type="submission" date="2021-01" db="EMBL/GenBank/DDBJ databases">
        <title>Complete genome sequence of Erwinia rhapontici MAFF 311153.</title>
        <authorList>
            <person name="Morohoshi T."/>
            <person name="Someya N."/>
        </authorList>
    </citation>
    <scope>NUCLEOTIDE SEQUENCE [LARGE SCALE GENOMIC DNA]</scope>
    <source>
        <strain evidence="1 2">MAFF 311153</strain>
    </source>
</reference>